<evidence type="ECO:0000313" key="2">
    <source>
        <dbReference type="EMBL" id="AOO64389.1"/>
    </source>
</evidence>
<evidence type="ECO:0000259" key="1">
    <source>
        <dbReference type="PROSITE" id="PS50965"/>
    </source>
</evidence>
<sequence length="259" mass="30094">MIFWFLGSVFVLGILFKTPWMKGKVGEFTVNIATSLHLNKDEYVNIKNITLQLNDGSTTQIDHVIVSRYGVFVIETKNMKGWIFGDEHQSMWTQQIFKEKHRFQNPLRQNYRHTKALEEILALPSESIIPIVVFIGDCKFKTAMPKNVFINAKYTSYIESFQEEKLSAYQFDMTIETLNQKRLKQSFLTDREHVSNLHERHNAKPTSTASTKICSRCGKELVLRHNRQTGEPFYGCSGYPKCRNVVKVDSERIGKKFKI</sequence>
<gene>
    <name evidence="2" type="ORF">SHALO_0600</name>
</gene>
<dbReference type="InterPro" id="IPR011528">
    <property type="entry name" value="NERD"/>
</dbReference>
<dbReference type="InterPro" id="IPR013498">
    <property type="entry name" value="Topo_IA_Znf"/>
</dbReference>
<dbReference type="STRING" id="1193502.SHALO_0600"/>
<dbReference type="PATRIC" id="fig|1193502.14.peg.609"/>
<dbReference type="SUPFAM" id="SSF57783">
    <property type="entry name" value="Zinc beta-ribbon"/>
    <property type="match status" value="1"/>
</dbReference>
<dbReference type="Proteomes" id="UP000094609">
    <property type="component" value="Chromosome"/>
</dbReference>
<dbReference type="Pfam" id="PF01396">
    <property type="entry name" value="Zn_ribbon_Top1"/>
    <property type="match status" value="1"/>
</dbReference>
<feature type="domain" description="NERD" evidence="1">
    <location>
        <begin position="22"/>
        <end position="140"/>
    </location>
</feature>
<dbReference type="PROSITE" id="PS50965">
    <property type="entry name" value="NERD"/>
    <property type="match status" value="1"/>
</dbReference>
<dbReference type="GO" id="GO:0006265">
    <property type="term" value="P:DNA topological change"/>
    <property type="evidence" value="ECO:0007669"/>
    <property type="project" value="InterPro"/>
</dbReference>
<dbReference type="EMBL" id="CP017111">
    <property type="protein sequence ID" value="AOO64389.1"/>
    <property type="molecule type" value="Genomic_DNA"/>
</dbReference>
<dbReference type="RefSeq" id="WP_069477321.1">
    <property type="nucleotide sequence ID" value="NZ_CP017111.1"/>
</dbReference>
<dbReference type="GO" id="GO:0003916">
    <property type="term" value="F:DNA topoisomerase activity"/>
    <property type="evidence" value="ECO:0007669"/>
    <property type="project" value="InterPro"/>
</dbReference>
<protein>
    <submittedName>
        <fullName evidence="2">NERD domain protein</fullName>
    </submittedName>
</protein>
<dbReference type="AlphaFoldDB" id="A0A1D7THA8"/>
<dbReference type="Gene3D" id="3.30.65.10">
    <property type="entry name" value="Bacterial Topoisomerase I, domain 1"/>
    <property type="match status" value="1"/>
</dbReference>
<proteinExistence type="predicted"/>
<name>A0A1D7THA8_9BACT</name>
<dbReference type="GO" id="GO:0005694">
    <property type="term" value="C:chromosome"/>
    <property type="evidence" value="ECO:0007669"/>
    <property type="project" value="InterPro"/>
</dbReference>
<dbReference type="Pfam" id="PF08378">
    <property type="entry name" value="NERD"/>
    <property type="match status" value="1"/>
</dbReference>
<evidence type="ECO:0000313" key="3">
    <source>
        <dbReference type="Proteomes" id="UP000094609"/>
    </source>
</evidence>
<dbReference type="KEGG" id="shal:SHALO_0600"/>
<reference evidence="3" key="1">
    <citation type="submission" date="2016-08" db="EMBL/GenBank/DDBJ databases">
        <title>Complete genome sequence of the organohalide-respiring Epsilonproteobacterium Sulfurospirillum halorespirans.</title>
        <authorList>
            <person name="Goris T."/>
            <person name="Zimmermann J."/>
            <person name="Schenz B."/>
            <person name="Lemos M."/>
            <person name="Hackermueller J."/>
            <person name="Diekert G."/>
        </authorList>
    </citation>
    <scope>NUCLEOTIDE SEQUENCE [LARGE SCALE GENOMIC DNA]</scope>
    <source>
        <strain>DSM 13726</strain>
        <strain evidence="3">PCE-M2</strain>
    </source>
</reference>
<organism evidence="2 3">
    <name type="scientific">Sulfurospirillum halorespirans DSM 13726</name>
    <dbReference type="NCBI Taxonomy" id="1193502"/>
    <lineage>
        <taxon>Bacteria</taxon>
        <taxon>Pseudomonadati</taxon>
        <taxon>Campylobacterota</taxon>
        <taxon>Epsilonproteobacteria</taxon>
        <taxon>Campylobacterales</taxon>
        <taxon>Sulfurospirillaceae</taxon>
        <taxon>Sulfurospirillum</taxon>
    </lineage>
</organism>
<dbReference type="GO" id="GO:0003677">
    <property type="term" value="F:DNA binding"/>
    <property type="evidence" value="ECO:0007669"/>
    <property type="project" value="InterPro"/>
</dbReference>
<keyword evidence="3" id="KW-1185">Reference proteome</keyword>
<accession>A0A1D7THA8</accession>